<dbReference type="STRING" id="1138822.PL11_009120"/>
<dbReference type="PANTHER" id="PTHR22594">
    <property type="entry name" value="ASPARTYL/LYSYL-TRNA SYNTHETASE"/>
    <property type="match status" value="1"/>
</dbReference>
<evidence type="ECO:0000256" key="2">
    <source>
        <dbReference type="ARBA" id="ARBA00022741"/>
    </source>
</evidence>
<dbReference type="Pfam" id="PF00152">
    <property type="entry name" value="tRNA-synt_2"/>
    <property type="match status" value="1"/>
</dbReference>
<proteinExistence type="predicted"/>
<dbReference type="PRINTS" id="PR01042">
    <property type="entry name" value="TRNASYNTHASP"/>
</dbReference>
<evidence type="ECO:0000256" key="4">
    <source>
        <dbReference type="ARBA" id="ARBA00022917"/>
    </source>
</evidence>
<evidence type="ECO:0000313" key="8">
    <source>
        <dbReference type="Proteomes" id="UP000286974"/>
    </source>
</evidence>
<keyword evidence="4" id="KW-0648">Protein biosynthesis</keyword>
<dbReference type="GO" id="GO:0016740">
    <property type="term" value="F:transferase activity"/>
    <property type="evidence" value="ECO:0007669"/>
    <property type="project" value="UniProtKB-ARBA"/>
</dbReference>
<protein>
    <submittedName>
        <fullName evidence="7">Asparaginyl-tRNA synthetase</fullName>
        <ecNumber evidence="7">6.1.1.22</ecNumber>
    </submittedName>
</protein>
<dbReference type="GO" id="GO:0140096">
    <property type="term" value="F:catalytic activity, acting on a protein"/>
    <property type="evidence" value="ECO:0007669"/>
    <property type="project" value="UniProtKB-ARBA"/>
</dbReference>
<evidence type="ECO:0000256" key="1">
    <source>
        <dbReference type="ARBA" id="ARBA00022598"/>
    </source>
</evidence>
<dbReference type="PANTHER" id="PTHR22594:SF34">
    <property type="entry name" value="ASPARAGINE--TRNA LIGASE, MITOCHONDRIAL-RELATED"/>
    <property type="match status" value="1"/>
</dbReference>
<organism evidence="7 8">
    <name type="scientific">Lentilactobacillus kosonis</name>
    <dbReference type="NCBI Taxonomy" id="2810561"/>
    <lineage>
        <taxon>Bacteria</taxon>
        <taxon>Bacillati</taxon>
        <taxon>Bacillota</taxon>
        <taxon>Bacilli</taxon>
        <taxon>Lactobacillales</taxon>
        <taxon>Lactobacillaceae</taxon>
        <taxon>Lentilactobacillus</taxon>
    </lineage>
</organism>
<dbReference type="GO" id="GO:0005524">
    <property type="term" value="F:ATP binding"/>
    <property type="evidence" value="ECO:0007669"/>
    <property type="project" value="UniProtKB-KW"/>
</dbReference>
<keyword evidence="5 7" id="KW-0030">Aminoacyl-tRNA synthetase</keyword>
<sequence length="182" mass="20916">MIDNCATDLETLGRDVEQLKKYTKLPYPRISYDEAIEILQKNDFDVKWGADFGSPEETFLADQFEQPVFVMNYPKAIKPFYMKPHPTRDDVVICADLLAPEGYGEIIGGSERAVDYDYLLDQVKQAGLDPEEYSWYLDLRKYGSVPHSGFGLGLERAITWITGEDHVREAIPFPRLLNRIYP</sequence>
<reference evidence="7 8" key="1">
    <citation type="submission" date="2017-11" db="EMBL/GenBank/DDBJ databases">
        <title>Draft Genome Sequence of Lactobacillus curieae NBRC 111893 isolated from Koso, a Japanese sugar-Vegetable Fermented Beverage.</title>
        <authorList>
            <person name="Chiou T.Y."/>
            <person name="Oshima K."/>
            <person name="Suda W."/>
            <person name="Hattori M."/>
            <person name="Takahashi T."/>
        </authorList>
    </citation>
    <scope>NUCLEOTIDE SEQUENCE [LARGE SCALE GENOMIC DNA]</scope>
    <source>
        <strain evidence="7 8">NBRC111893</strain>
    </source>
</reference>
<evidence type="ECO:0000256" key="3">
    <source>
        <dbReference type="ARBA" id="ARBA00022840"/>
    </source>
</evidence>
<dbReference type="GO" id="GO:0006421">
    <property type="term" value="P:asparaginyl-tRNA aminoacylation"/>
    <property type="evidence" value="ECO:0007669"/>
    <property type="project" value="TreeGrafter"/>
</dbReference>
<gene>
    <name evidence="7" type="ORF">NBRC111893_1147</name>
</gene>
<comment type="caution">
    <text evidence="7">The sequence shown here is derived from an EMBL/GenBank/DDBJ whole genome shotgun (WGS) entry which is preliminary data.</text>
</comment>
<feature type="domain" description="Aminoacyl-tRNA synthetase class II (D/K/N)" evidence="6">
    <location>
        <begin position="20"/>
        <end position="175"/>
    </location>
</feature>
<accession>A0A401FLA7</accession>
<evidence type="ECO:0000256" key="5">
    <source>
        <dbReference type="ARBA" id="ARBA00023146"/>
    </source>
</evidence>
<dbReference type="EMBL" id="BEXA01000002">
    <property type="protein sequence ID" value="GAY73001.1"/>
    <property type="molecule type" value="Genomic_DNA"/>
</dbReference>
<name>A0A401FLA7_9LACO</name>
<evidence type="ECO:0000313" key="7">
    <source>
        <dbReference type="EMBL" id="GAY73001.1"/>
    </source>
</evidence>
<dbReference type="InterPro" id="IPR002312">
    <property type="entry name" value="Asp/Asn-tRNA-synth_IIb"/>
</dbReference>
<keyword evidence="1 7" id="KW-0436">Ligase</keyword>
<evidence type="ECO:0000259" key="6">
    <source>
        <dbReference type="Pfam" id="PF00152"/>
    </source>
</evidence>
<dbReference type="InterPro" id="IPR045864">
    <property type="entry name" value="aa-tRNA-synth_II/BPL/LPL"/>
</dbReference>
<dbReference type="AlphaFoldDB" id="A0A401FLA7"/>
<keyword evidence="2" id="KW-0547">Nucleotide-binding</keyword>
<keyword evidence="3" id="KW-0067">ATP-binding</keyword>
<dbReference type="GO" id="GO:0004816">
    <property type="term" value="F:asparagine-tRNA ligase activity"/>
    <property type="evidence" value="ECO:0007669"/>
    <property type="project" value="UniProtKB-EC"/>
</dbReference>
<dbReference type="Proteomes" id="UP000286974">
    <property type="component" value="Unassembled WGS sequence"/>
</dbReference>
<dbReference type="InterPro" id="IPR004364">
    <property type="entry name" value="Aa-tRNA-synt_II"/>
</dbReference>
<dbReference type="Gene3D" id="3.30.930.10">
    <property type="entry name" value="Bira Bifunctional Protein, Domain 2"/>
    <property type="match status" value="1"/>
</dbReference>
<dbReference type="SUPFAM" id="SSF55681">
    <property type="entry name" value="Class II aaRS and biotin synthetases"/>
    <property type="match status" value="1"/>
</dbReference>
<dbReference type="EC" id="6.1.1.22" evidence="7"/>
<keyword evidence="8" id="KW-1185">Reference proteome</keyword>